<dbReference type="GO" id="GO:0000287">
    <property type="term" value="F:magnesium ion binding"/>
    <property type="evidence" value="ECO:0007669"/>
    <property type="project" value="TreeGrafter"/>
</dbReference>
<dbReference type="NCBIfam" id="TIGR00099">
    <property type="entry name" value="Cof-subfamily"/>
    <property type="match status" value="1"/>
</dbReference>
<dbReference type="Gene3D" id="3.40.50.1000">
    <property type="entry name" value="HAD superfamily/HAD-like"/>
    <property type="match status" value="1"/>
</dbReference>
<dbReference type="Pfam" id="PF08282">
    <property type="entry name" value="Hydrolase_3"/>
    <property type="match status" value="1"/>
</dbReference>
<name>F3ZXY9_MAHA5</name>
<organism evidence="1 2">
    <name type="scientific">Mahella australiensis (strain DSM 15567 / CIP 107919 / 50-1 BON)</name>
    <dbReference type="NCBI Taxonomy" id="697281"/>
    <lineage>
        <taxon>Bacteria</taxon>
        <taxon>Bacillati</taxon>
        <taxon>Bacillota</taxon>
        <taxon>Clostridia</taxon>
        <taxon>Thermoanaerobacterales</taxon>
        <taxon>Thermoanaerobacterales Family IV. Incertae Sedis</taxon>
        <taxon>Mahella</taxon>
    </lineage>
</organism>
<reference evidence="2" key="1">
    <citation type="submission" date="2010-11" db="EMBL/GenBank/DDBJ databases">
        <title>The complete genome of Mahella australiensis DSM 15567.</title>
        <authorList>
            <consortium name="US DOE Joint Genome Institute (JGI-PGF)"/>
            <person name="Lucas S."/>
            <person name="Copeland A."/>
            <person name="Lapidus A."/>
            <person name="Bruce D."/>
            <person name="Goodwin L."/>
            <person name="Pitluck S."/>
            <person name="Kyrpides N."/>
            <person name="Mavromatis K."/>
            <person name="Pagani I."/>
            <person name="Ivanova N."/>
            <person name="Teshima H."/>
            <person name="Brettin T."/>
            <person name="Detter J.C."/>
            <person name="Han C."/>
            <person name="Tapia R."/>
            <person name="Land M."/>
            <person name="Hauser L."/>
            <person name="Markowitz V."/>
            <person name="Cheng J.-F."/>
            <person name="Hugenholtz P."/>
            <person name="Woyke T."/>
            <person name="Wu D."/>
            <person name="Spring S."/>
            <person name="Pukall R."/>
            <person name="Steenblock K."/>
            <person name="Schneider S."/>
            <person name="Klenk H.-P."/>
            <person name="Eisen J.A."/>
        </authorList>
    </citation>
    <scope>NUCLEOTIDE SEQUENCE [LARGE SCALE GENOMIC DNA]</scope>
    <source>
        <strain evidence="2">DSM 15567 / CIP 107919 / 50-1 BON</strain>
    </source>
</reference>
<dbReference type="KEGG" id="mas:Mahau_1468"/>
<dbReference type="eggNOG" id="COG0561">
    <property type="taxonomic scope" value="Bacteria"/>
</dbReference>
<dbReference type="STRING" id="697281.Mahau_1468"/>
<evidence type="ECO:0000313" key="1">
    <source>
        <dbReference type="EMBL" id="AEE96659.1"/>
    </source>
</evidence>
<dbReference type="Gene3D" id="3.30.1240.10">
    <property type="match status" value="1"/>
</dbReference>
<dbReference type="NCBIfam" id="TIGR01484">
    <property type="entry name" value="HAD-SF-IIB"/>
    <property type="match status" value="1"/>
</dbReference>
<evidence type="ECO:0000313" key="2">
    <source>
        <dbReference type="Proteomes" id="UP000008457"/>
    </source>
</evidence>
<dbReference type="SFLD" id="SFLDG01144">
    <property type="entry name" value="C2.B.4:_PGP_Like"/>
    <property type="match status" value="1"/>
</dbReference>
<gene>
    <name evidence="1" type="ordered locus">Mahau_1468</name>
</gene>
<dbReference type="OrthoDB" id="9781413at2"/>
<dbReference type="EMBL" id="CP002360">
    <property type="protein sequence ID" value="AEE96659.1"/>
    <property type="molecule type" value="Genomic_DNA"/>
</dbReference>
<proteinExistence type="predicted"/>
<dbReference type="SUPFAM" id="SSF56784">
    <property type="entry name" value="HAD-like"/>
    <property type="match status" value="1"/>
</dbReference>
<sequence>MIWEGAYAKIKCERINDMESSFVSNVLKYKMLAIDMDGTLLDSNDDITEANLHAVKDALNQGIKVVIATGRIFAAVRHYANILGLQTYVISSNGAVVSDATGSNIIYTKPMDVTAAARCIEVAKKYDIYYHLYSNDVLYTEQLAYSSWGYAKLNEKLPLEERIAIRHVDDGVDFVLRSGCDIVKLVMIDDDLDKLAKARSEAMSIPSLAISASMPNNFEVMAEGVSKGKALQMLAQHYNIAMEETAAIGDSENDLSMLECVGLPIAMDNAIDAVKELAKYIVPSNNQDGVAYALSHYIMNEVCPPL</sequence>
<dbReference type="InterPro" id="IPR006379">
    <property type="entry name" value="HAD-SF_hydro_IIB"/>
</dbReference>
<dbReference type="SFLD" id="SFLDG01140">
    <property type="entry name" value="C2.B:_Phosphomannomutase_and_P"/>
    <property type="match status" value="1"/>
</dbReference>
<dbReference type="InterPro" id="IPR023214">
    <property type="entry name" value="HAD_sf"/>
</dbReference>
<dbReference type="PANTHER" id="PTHR10000">
    <property type="entry name" value="PHOSPHOSERINE PHOSPHATASE"/>
    <property type="match status" value="1"/>
</dbReference>
<dbReference type="CDD" id="cd07516">
    <property type="entry name" value="HAD_Pase"/>
    <property type="match status" value="1"/>
</dbReference>
<accession>F3ZXY9</accession>
<dbReference type="SFLD" id="SFLDS00003">
    <property type="entry name" value="Haloacid_Dehalogenase"/>
    <property type="match status" value="1"/>
</dbReference>
<dbReference type="Proteomes" id="UP000008457">
    <property type="component" value="Chromosome"/>
</dbReference>
<dbReference type="PROSITE" id="PS01229">
    <property type="entry name" value="COF_2"/>
    <property type="match status" value="1"/>
</dbReference>
<dbReference type="PANTHER" id="PTHR10000:SF8">
    <property type="entry name" value="HAD SUPERFAMILY HYDROLASE-LIKE, TYPE 3"/>
    <property type="match status" value="1"/>
</dbReference>
<dbReference type="GO" id="GO:0016791">
    <property type="term" value="F:phosphatase activity"/>
    <property type="evidence" value="ECO:0007669"/>
    <property type="project" value="UniProtKB-ARBA"/>
</dbReference>
<reference evidence="1 2" key="2">
    <citation type="journal article" date="2011" name="Stand. Genomic Sci.">
        <title>Complete genome sequence of Mahella australiensis type strain (50-1 BON).</title>
        <authorList>
            <person name="Sikorski J."/>
            <person name="Teshima H."/>
            <person name="Nolan M."/>
            <person name="Lucas S."/>
            <person name="Hammon N."/>
            <person name="Deshpande S."/>
            <person name="Cheng J.F."/>
            <person name="Pitluck S."/>
            <person name="Liolios K."/>
            <person name="Pagani I."/>
            <person name="Ivanova N."/>
            <person name="Huntemann M."/>
            <person name="Mavromatis K."/>
            <person name="Ovchinikova G."/>
            <person name="Pati A."/>
            <person name="Tapia R."/>
            <person name="Han C."/>
            <person name="Goodwin L."/>
            <person name="Chen A."/>
            <person name="Palaniappan K."/>
            <person name="Land M."/>
            <person name="Hauser L."/>
            <person name="Ngatchou-Djao O.D."/>
            <person name="Rohde M."/>
            <person name="Pukall R."/>
            <person name="Spring S."/>
            <person name="Abt B."/>
            <person name="Goker M."/>
            <person name="Detter J.C."/>
            <person name="Woyke T."/>
            <person name="Bristow J."/>
            <person name="Markowitz V."/>
            <person name="Hugenholtz P."/>
            <person name="Eisen J.A."/>
            <person name="Kyrpides N.C."/>
            <person name="Klenk H.P."/>
            <person name="Lapidus A."/>
        </authorList>
    </citation>
    <scope>NUCLEOTIDE SEQUENCE [LARGE SCALE GENOMIC DNA]</scope>
    <source>
        <strain evidence="2">DSM 15567 / CIP 107919 / 50-1 BON</strain>
    </source>
</reference>
<dbReference type="HOGENOM" id="CLU_044146_3_1_9"/>
<protein>
    <submittedName>
        <fullName evidence="1">Cof-like hydrolase</fullName>
    </submittedName>
</protein>
<dbReference type="GO" id="GO:0005829">
    <property type="term" value="C:cytosol"/>
    <property type="evidence" value="ECO:0007669"/>
    <property type="project" value="TreeGrafter"/>
</dbReference>
<keyword evidence="2" id="KW-1185">Reference proteome</keyword>
<dbReference type="InterPro" id="IPR036412">
    <property type="entry name" value="HAD-like_sf"/>
</dbReference>
<dbReference type="AlphaFoldDB" id="F3ZXY9"/>
<keyword evidence="1" id="KW-0378">Hydrolase</keyword>
<dbReference type="InterPro" id="IPR000150">
    <property type="entry name" value="Cof"/>
</dbReference>